<keyword evidence="2" id="KW-0547">Nucleotide-binding</keyword>
<sequence>MHVLCTGNDYFILPLVQDYKRLCDGNEGPMTHGMAALAFNGRYPNKLIENIKSRVIEPTLLGLQKEGMEYHSILYFGLMIIEDTPWLLEYNVRSGNPEWISILGLLQADLIEALDSPRALHWKQGYSLTSFVTAEAYRFCRINGTSGKLPGFCASSKRCP</sequence>
<evidence type="ECO:0000256" key="3">
    <source>
        <dbReference type="ARBA" id="ARBA00022840"/>
    </source>
</evidence>
<organism evidence="5 6">
    <name type="scientific">Xenorhabdus aichiensis</name>
    <dbReference type="NCBI Taxonomy" id="3025874"/>
    <lineage>
        <taxon>Bacteria</taxon>
        <taxon>Pseudomonadati</taxon>
        <taxon>Pseudomonadota</taxon>
        <taxon>Gammaproteobacteria</taxon>
        <taxon>Enterobacterales</taxon>
        <taxon>Morganellaceae</taxon>
        <taxon>Xenorhabdus</taxon>
    </lineage>
</organism>
<dbReference type="InterPro" id="IPR020561">
    <property type="entry name" value="PRibGlycinamid_synth_ATP-grasp"/>
</dbReference>
<dbReference type="Gene3D" id="3.30.470.20">
    <property type="entry name" value="ATP-grasp fold, B domain"/>
    <property type="match status" value="1"/>
</dbReference>
<name>A0ABT5M6Y0_9GAMM</name>
<dbReference type="PANTHER" id="PTHR43472">
    <property type="entry name" value="PHOSPHORIBOSYLAMINE--GLYCINE LIGASE"/>
    <property type="match status" value="1"/>
</dbReference>
<keyword evidence="3" id="KW-0067">ATP-binding</keyword>
<dbReference type="PANTHER" id="PTHR43472:SF1">
    <property type="entry name" value="PHOSPHORIBOSYLAMINE--GLYCINE LIGASE, CHLOROPLASTIC"/>
    <property type="match status" value="1"/>
</dbReference>
<keyword evidence="1" id="KW-0436">Ligase</keyword>
<protein>
    <recommendedName>
        <fullName evidence="4">Phosphoribosylglycinamide synthetase ATP-grasp (A) domain-containing protein</fullName>
    </recommendedName>
</protein>
<evidence type="ECO:0000259" key="4">
    <source>
        <dbReference type="Pfam" id="PF01071"/>
    </source>
</evidence>
<dbReference type="Pfam" id="PF01071">
    <property type="entry name" value="GARS_A"/>
    <property type="match status" value="1"/>
</dbReference>
<evidence type="ECO:0000313" key="5">
    <source>
        <dbReference type="EMBL" id="MDC9623297.1"/>
    </source>
</evidence>
<dbReference type="SMART" id="SM01209">
    <property type="entry name" value="GARS_A"/>
    <property type="match status" value="1"/>
</dbReference>
<evidence type="ECO:0000313" key="6">
    <source>
        <dbReference type="Proteomes" id="UP001214757"/>
    </source>
</evidence>
<dbReference type="Proteomes" id="UP001214757">
    <property type="component" value="Unassembled WGS sequence"/>
</dbReference>
<reference evidence="5 6" key="1">
    <citation type="submission" date="2023-02" db="EMBL/GenBank/DDBJ databases">
        <title>Entomopathogenic bacteria.</title>
        <authorList>
            <person name="Machado R.A."/>
        </authorList>
    </citation>
    <scope>NUCLEOTIDE SEQUENCE [LARGE SCALE GENOMIC DNA]</scope>
    <source>
        <strain evidence="5 6">XENO-7</strain>
    </source>
</reference>
<keyword evidence="6" id="KW-1185">Reference proteome</keyword>
<gene>
    <name evidence="5" type="ORF">PSI22_17015</name>
</gene>
<dbReference type="RefSeq" id="WP_258087570.1">
    <property type="nucleotide sequence ID" value="NZ_JAQRFO010000046.1"/>
</dbReference>
<evidence type="ECO:0000256" key="1">
    <source>
        <dbReference type="ARBA" id="ARBA00022598"/>
    </source>
</evidence>
<dbReference type="SUPFAM" id="SSF56059">
    <property type="entry name" value="Glutathione synthetase ATP-binding domain-like"/>
    <property type="match status" value="1"/>
</dbReference>
<accession>A0ABT5M6Y0</accession>
<dbReference type="InterPro" id="IPR000115">
    <property type="entry name" value="PRibGlycinamide_synth"/>
</dbReference>
<evidence type="ECO:0000256" key="2">
    <source>
        <dbReference type="ARBA" id="ARBA00022741"/>
    </source>
</evidence>
<proteinExistence type="predicted"/>
<feature type="domain" description="Phosphoribosylglycinamide synthetase ATP-grasp (A)" evidence="4">
    <location>
        <begin position="2"/>
        <end position="98"/>
    </location>
</feature>
<dbReference type="EMBL" id="JAQRFO010000046">
    <property type="protein sequence ID" value="MDC9623297.1"/>
    <property type="molecule type" value="Genomic_DNA"/>
</dbReference>
<comment type="caution">
    <text evidence="5">The sequence shown here is derived from an EMBL/GenBank/DDBJ whole genome shotgun (WGS) entry which is preliminary data.</text>
</comment>